<dbReference type="InterPro" id="IPR013830">
    <property type="entry name" value="SGNH_hydro"/>
</dbReference>
<reference evidence="2 3" key="1">
    <citation type="submission" date="2015-03" db="EMBL/GenBank/DDBJ databases">
        <authorList>
            <person name="Krishnan R."/>
            <person name="Midha S."/>
            <person name="Patil P.B."/>
            <person name="Rameshkumar N."/>
        </authorList>
    </citation>
    <scope>NUCLEOTIDE SEQUENCE [LARGE SCALE GENOMIC DNA]</scope>
    <source>
        <strain evidence="2 3">L1E11</strain>
    </source>
</reference>
<dbReference type="SUPFAM" id="SSF52266">
    <property type="entry name" value="SGNH hydrolase"/>
    <property type="match status" value="1"/>
</dbReference>
<sequence>MGEQNNRLWAERLQNTYSVHGYWPAILMHYINARATGDELPTLEELQGFGKDMYMFDRSLIYRWSHADIWNIAMPANVAKAGLHYFEMHEQELVQYSPDVIILCLGSVDCLEHTPARTIQDFNEIKSNQYLDHSQSTTFDYCDTAEEFHEVLSKLSEKAAKINKNATIINIDILKAPNISPRIVEKINSFSSVIRDISRDHGQHFISLSDIFDRDDYDEKIWFMSDRHPTELMNKHIAMKVLDCIPFDRQYKKIDNFPVKTLDIKLKIGDKT</sequence>
<protein>
    <recommendedName>
        <fullName evidence="1">SGNH hydrolase-type esterase domain-containing protein</fullName>
    </recommendedName>
</protein>
<keyword evidence="3" id="KW-1185">Reference proteome</keyword>
<dbReference type="CDD" id="cd00229">
    <property type="entry name" value="SGNH_hydrolase"/>
    <property type="match status" value="1"/>
</dbReference>
<dbReference type="EMBL" id="LAPT01000056">
    <property type="protein sequence ID" value="PXF30950.1"/>
    <property type="molecule type" value="Genomic_DNA"/>
</dbReference>
<comment type="caution">
    <text evidence="2">The sequence shown here is derived from an EMBL/GenBank/DDBJ whole genome shotgun (WGS) entry which is preliminary data.</text>
</comment>
<feature type="domain" description="SGNH hydrolase-type esterase" evidence="1">
    <location>
        <begin position="71"/>
        <end position="232"/>
    </location>
</feature>
<dbReference type="Proteomes" id="UP000248090">
    <property type="component" value="Unassembled WGS sequence"/>
</dbReference>
<gene>
    <name evidence="2" type="ORF">WH50_12575</name>
</gene>
<evidence type="ECO:0000313" key="3">
    <source>
        <dbReference type="Proteomes" id="UP000248090"/>
    </source>
</evidence>
<dbReference type="Pfam" id="PF13472">
    <property type="entry name" value="Lipase_GDSL_2"/>
    <property type="match status" value="1"/>
</dbReference>
<dbReference type="InterPro" id="IPR036514">
    <property type="entry name" value="SGNH_hydro_sf"/>
</dbReference>
<name>A0ABX5LZ86_9GAMM</name>
<organism evidence="2 3">
    <name type="scientific">Pokkaliibacter plantistimulans</name>
    <dbReference type="NCBI Taxonomy" id="1635171"/>
    <lineage>
        <taxon>Bacteria</taxon>
        <taxon>Pseudomonadati</taxon>
        <taxon>Pseudomonadota</taxon>
        <taxon>Gammaproteobacteria</taxon>
        <taxon>Oceanospirillales</taxon>
        <taxon>Balneatrichaceae</taxon>
        <taxon>Pokkaliibacter</taxon>
    </lineage>
</organism>
<evidence type="ECO:0000313" key="2">
    <source>
        <dbReference type="EMBL" id="PXF30950.1"/>
    </source>
</evidence>
<accession>A0ABX5LZ86</accession>
<evidence type="ECO:0000259" key="1">
    <source>
        <dbReference type="Pfam" id="PF13472"/>
    </source>
</evidence>
<proteinExistence type="predicted"/>
<dbReference type="Gene3D" id="3.40.50.1110">
    <property type="entry name" value="SGNH hydrolase"/>
    <property type="match status" value="1"/>
</dbReference>